<keyword evidence="2" id="KW-1185">Reference proteome</keyword>
<dbReference type="Pfam" id="PF20039">
    <property type="entry name" value="DUF6441"/>
    <property type="match status" value="1"/>
</dbReference>
<dbReference type="AlphaFoldDB" id="A0A975CJ57"/>
<reference evidence="1" key="1">
    <citation type="submission" date="2021-03" db="EMBL/GenBank/DDBJ databases">
        <title>Ottowia sp. 27C isolated from the cloaca of a Giant Asian pond turtle (Heosemys grandis).</title>
        <authorList>
            <person name="Spergser J."/>
            <person name="Busse H.-J."/>
        </authorList>
    </citation>
    <scope>NUCLEOTIDE SEQUENCE</scope>
    <source>
        <strain evidence="1">27C</strain>
    </source>
</reference>
<evidence type="ECO:0008006" key="3">
    <source>
        <dbReference type="Google" id="ProtNLM"/>
    </source>
</evidence>
<proteinExistence type="predicted"/>
<protein>
    <recommendedName>
        <fullName evidence="3">Minor tail protein Z (GPZ)</fullName>
    </recommendedName>
</protein>
<dbReference type="RefSeq" id="WP_208007947.1">
    <property type="nucleotide sequence ID" value="NZ_CP071796.1"/>
</dbReference>
<organism evidence="1 2">
    <name type="scientific">Ottowia testudinis</name>
    <dbReference type="NCBI Taxonomy" id="2816950"/>
    <lineage>
        <taxon>Bacteria</taxon>
        <taxon>Pseudomonadati</taxon>
        <taxon>Pseudomonadota</taxon>
        <taxon>Betaproteobacteria</taxon>
        <taxon>Burkholderiales</taxon>
        <taxon>Comamonadaceae</taxon>
        <taxon>Ottowia</taxon>
    </lineage>
</organism>
<dbReference type="InterPro" id="IPR045622">
    <property type="entry name" value="DUF6441"/>
</dbReference>
<accession>A0A975CJ57</accession>
<dbReference type="Proteomes" id="UP000663903">
    <property type="component" value="Chromosome"/>
</dbReference>
<sequence length="218" mass="24195">MKISLTLNTATAQAQLRRWGGEFRQQVKTLVAKTMQQQAKVVQDDVRAHVASRLNVKRSVFLKGFKARVYDLDPNRLPALLVKSAIPWAGIHQSGGVVASSKGKGLLIPLHGRVGRKRFKVMVQELMRGGNAFFVKNRRGQIILMAENIREHDKVLSGPKRRYRKAAGVSRLKRGADVPIAVLVPRVQLRARIDVTGAVMDAVPKLAVAIEKSLTQLR</sequence>
<name>A0A975CJ57_9BURK</name>
<evidence type="ECO:0000313" key="1">
    <source>
        <dbReference type="EMBL" id="QTD44383.1"/>
    </source>
</evidence>
<dbReference type="KEGG" id="otd:J1M35_14925"/>
<dbReference type="EMBL" id="CP071796">
    <property type="protein sequence ID" value="QTD44383.1"/>
    <property type="molecule type" value="Genomic_DNA"/>
</dbReference>
<gene>
    <name evidence="1" type="ORF">J1M35_14925</name>
</gene>
<evidence type="ECO:0000313" key="2">
    <source>
        <dbReference type="Proteomes" id="UP000663903"/>
    </source>
</evidence>